<protein>
    <submittedName>
        <fullName evidence="3">LsmAD domain, ataxin 2, SM domain-containing protein</fullName>
    </submittedName>
</protein>
<feature type="compositionally biased region" description="Low complexity" evidence="1">
    <location>
        <begin position="496"/>
        <end position="514"/>
    </location>
</feature>
<keyword evidence="4" id="KW-1185">Reference proteome</keyword>
<evidence type="ECO:0000313" key="4">
    <source>
        <dbReference type="Proteomes" id="UP001056384"/>
    </source>
</evidence>
<dbReference type="Pfam" id="PF14438">
    <property type="entry name" value="SM-ATX"/>
    <property type="match status" value="1"/>
</dbReference>
<feature type="compositionally biased region" description="Polar residues" evidence="1">
    <location>
        <begin position="535"/>
        <end position="545"/>
    </location>
</feature>
<feature type="compositionally biased region" description="Polar residues" evidence="1">
    <location>
        <begin position="24"/>
        <end position="33"/>
    </location>
</feature>
<feature type="compositionally biased region" description="Low complexity" evidence="1">
    <location>
        <begin position="890"/>
        <end position="901"/>
    </location>
</feature>
<gene>
    <name evidence="3" type="ORF">Slin15195_G121920</name>
</gene>
<evidence type="ECO:0000256" key="1">
    <source>
        <dbReference type="SAM" id="MobiDB-lite"/>
    </source>
</evidence>
<dbReference type="EMBL" id="CP099428">
    <property type="protein sequence ID" value="USW58873.1"/>
    <property type="molecule type" value="Genomic_DNA"/>
</dbReference>
<feature type="compositionally biased region" description="Basic and acidic residues" evidence="1">
    <location>
        <begin position="464"/>
        <end position="492"/>
    </location>
</feature>
<feature type="compositionally biased region" description="Polar residues" evidence="1">
    <location>
        <begin position="139"/>
        <end position="151"/>
    </location>
</feature>
<feature type="region of interest" description="Disordered" evidence="1">
    <location>
        <begin position="135"/>
        <end position="156"/>
    </location>
</feature>
<dbReference type="PANTHER" id="PTHR12854">
    <property type="entry name" value="ATAXIN 2-RELATED"/>
    <property type="match status" value="1"/>
</dbReference>
<evidence type="ECO:0000259" key="2">
    <source>
        <dbReference type="SMART" id="SM01272"/>
    </source>
</evidence>
<feature type="compositionally biased region" description="Polar residues" evidence="1">
    <location>
        <begin position="872"/>
        <end position="883"/>
    </location>
</feature>
<feature type="region of interest" description="Disordered" evidence="1">
    <location>
        <begin position="277"/>
        <end position="342"/>
    </location>
</feature>
<feature type="compositionally biased region" description="Basic and acidic residues" evidence="1">
    <location>
        <begin position="288"/>
        <end position="301"/>
    </location>
</feature>
<feature type="region of interest" description="Disordered" evidence="1">
    <location>
        <begin position="1"/>
        <end position="55"/>
    </location>
</feature>
<name>A0A9Q9B7K8_9PEZI</name>
<dbReference type="GO" id="GO:0034063">
    <property type="term" value="P:stress granule assembly"/>
    <property type="evidence" value="ECO:0007669"/>
    <property type="project" value="TreeGrafter"/>
</dbReference>
<feature type="compositionally biased region" description="Polar residues" evidence="1">
    <location>
        <begin position="567"/>
        <end position="584"/>
    </location>
</feature>
<dbReference type="GO" id="GO:0010494">
    <property type="term" value="C:cytoplasmic stress granule"/>
    <property type="evidence" value="ECO:0007669"/>
    <property type="project" value="TreeGrafter"/>
</dbReference>
<organism evidence="3 4">
    <name type="scientific">Septoria linicola</name>
    <dbReference type="NCBI Taxonomy" id="215465"/>
    <lineage>
        <taxon>Eukaryota</taxon>
        <taxon>Fungi</taxon>
        <taxon>Dikarya</taxon>
        <taxon>Ascomycota</taxon>
        <taxon>Pezizomycotina</taxon>
        <taxon>Dothideomycetes</taxon>
        <taxon>Dothideomycetidae</taxon>
        <taxon>Mycosphaerellales</taxon>
        <taxon>Mycosphaerellaceae</taxon>
        <taxon>Septoria</taxon>
    </lineage>
</organism>
<dbReference type="Proteomes" id="UP001056384">
    <property type="component" value="Chromosome 11"/>
</dbReference>
<feature type="region of interest" description="Disordered" evidence="1">
    <location>
        <begin position="846"/>
        <end position="950"/>
    </location>
</feature>
<sequence>MSAATMNGSDAIKSTPANNAAGGSKQQLKSSVTGKALASTRKQAGSPIDGQNKKIAWDNTNATIRNVNGNATPPSPAPAQNQNRQLHERTVFLYSQMVGQDVTVTLTSGEQFTGVYSGTSDTLEHHTIKMARRTRQAGHAQTNGTAASDFSGSGPDHELSISVDDVADVAVQSLKLAMTPTARQNGVVGFQTDTQISALESRFQGERQLQKWQADSSTDVDLSLGTSTGGDWDQFAVNETKYGVKTDYNEDMYTTSIDRSNPKYRQQELEAARIAAEIEGSAPANAHIAEERRRDADRDDAGGDEEDKYSGVRRESSLPKRAAGAYVPPSQRPMTGAPTVSGAPFDPAIISSEIKIKGTSTSPAIAMPADVPPAANKPAEPQAPAVANVSITSQGPENHVAAARDAFKQFANNEKLRIKQAQDAKRNNVRQEKNVKLNDLKKFAANFKLKSRVPDDLVPILAKDHEKQQEIQKKAEQAFKEAELRSKDKDANKPTGADSPAQSSSTSQAGPASSVLPSFTQSGRKQLATGPVPGQGQSPRASTNAPFRPMFRPQPLPTNLRMPSGPQPSAETPLSPASATSSRALNVKAPEFKFQPGASSFNPGTSPSPANTASAVGPSPSTPNQPIPQFFDAKKTKETVPLTELYDAITFLVGGDYNEEQKKKFVRNGGIPYSYDTPVTWGTTKANENVSHDSLFPQPRQLSQGPSPMQANLPHNMASQMPQHGMQVPVMQGGHPRQPFYAPQGAHMPGFPGPNMPGQFPQHNNAQNSPRIQHMPPFNGQVPMQPFQGQGIPGYGASPSMGQRQPMPPGGMMPYQQGPMMPQPRPGYQGHGFPPQQMGGHMMMQNPSQGGYNGPMPGFSPMPHQAQPHMPYQQQHGQGNFVQGSPRPHPMSQQGSQQGYQPHPPPGGQHPMHFQRAMSGGYPQMTPRQQAAMPHHGSPGMGPAQGDEGK</sequence>
<feature type="compositionally biased region" description="Polar residues" evidence="1">
    <location>
        <begin position="515"/>
        <end position="524"/>
    </location>
</feature>
<dbReference type="Pfam" id="PF06741">
    <property type="entry name" value="LsmAD"/>
    <property type="match status" value="1"/>
</dbReference>
<dbReference type="SMART" id="SM01272">
    <property type="entry name" value="LsmAD"/>
    <property type="match status" value="1"/>
</dbReference>
<dbReference type="PANTHER" id="PTHR12854:SF7">
    <property type="entry name" value="ATAXIN-2 HOMOLOG"/>
    <property type="match status" value="1"/>
</dbReference>
<feature type="domain" description="LsmAD" evidence="2">
    <location>
        <begin position="242"/>
        <end position="315"/>
    </location>
</feature>
<dbReference type="GO" id="GO:0003729">
    <property type="term" value="F:mRNA binding"/>
    <property type="evidence" value="ECO:0007669"/>
    <property type="project" value="TreeGrafter"/>
</dbReference>
<dbReference type="InterPro" id="IPR009604">
    <property type="entry name" value="LsmAD_domain"/>
</dbReference>
<dbReference type="InterPro" id="IPR025852">
    <property type="entry name" value="SM_dom_ATX"/>
</dbReference>
<evidence type="ECO:0000313" key="3">
    <source>
        <dbReference type="EMBL" id="USW58873.1"/>
    </source>
</evidence>
<feature type="compositionally biased region" description="Polar residues" evidence="1">
    <location>
        <begin position="597"/>
        <end position="614"/>
    </location>
</feature>
<feature type="region of interest" description="Disordered" evidence="1">
    <location>
        <begin position="464"/>
        <end position="627"/>
    </location>
</feature>
<reference evidence="3" key="1">
    <citation type="submission" date="2022-06" db="EMBL/GenBank/DDBJ databases">
        <title>Complete genome sequences of two strains of the flax pathogen Septoria linicola.</title>
        <authorList>
            <person name="Lapalu N."/>
            <person name="Simon A."/>
            <person name="Demenou B."/>
            <person name="Paumier D."/>
            <person name="Guillot M.-P."/>
            <person name="Gout L."/>
            <person name="Valade R."/>
        </authorList>
    </citation>
    <scope>NUCLEOTIDE SEQUENCE</scope>
    <source>
        <strain evidence="3">SE15195</strain>
    </source>
</reference>
<dbReference type="AlphaFoldDB" id="A0A9Q9B7K8"/>
<accession>A0A9Q9B7K8</accession>
<proteinExistence type="predicted"/>
<dbReference type="InterPro" id="IPR045117">
    <property type="entry name" value="ATXN2-like"/>
</dbReference>
<feature type="compositionally biased region" description="Basic and acidic residues" evidence="1">
    <location>
        <begin position="308"/>
        <end position="318"/>
    </location>
</feature>